<accession>A0AAW1S8C1</accession>
<dbReference type="Pfam" id="PF23138">
    <property type="entry name" value="CTLH_Armc9"/>
    <property type="match status" value="1"/>
</dbReference>
<evidence type="ECO:0000256" key="1">
    <source>
        <dbReference type="ARBA" id="ARBA00004220"/>
    </source>
</evidence>
<dbReference type="GO" id="GO:0031901">
    <property type="term" value="C:early endosome membrane"/>
    <property type="evidence" value="ECO:0007669"/>
    <property type="project" value="UniProtKB-SubCell"/>
</dbReference>
<feature type="repeat" description="WD" evidence="5">
    <location>
        <begin position="423"/>
        <end position="454"/>
    </location>
</feature>
<dbReference type="PANTHER" id="PTHR13083">
    <property type="entry name" value="WD REPEAT-CONTAINING PROTEIN 91"/>
    <property type="match status" value="1"/>
</dbReference>
<evidence type="ECO:0000313" key="9">
    <source>
        <dbReference type="Proteomes" id="UP001445335"/>
    </source>
</evidence>
<keyword evidence="4" id="KW-0967">Endosome</keyword>
<dbReference type="InterPro" id="IPR006594">
    <property type="entry name" value="LisH"/>
</dbReference>
<evidence type="ECO:0000259" key="7">
    <source>
        <dbReference type="Pfam" id="PF23138"/>
    </source>
</evidence>
<organism evidence="8 9">
    <name type="scientific">Elliptochloris bilobata</name>
    <dbReference type="NCBI Taxonomy" id="381761"/>
    <lineage>
        <taxon>Eukaryota</taxon>
        <taxon>Viridiplantae</taxon>
        <taxon>Chlorophyta</taxon>
        <taxon>core chlorophytes</taxon>
        <taxon>Trebouxiophyceae</taxon>
        <taxon>Trebouxiophyceae incertae sedis</taxon>
        <taxon>Elliptochloris clade</taxon>
        <taxon>Elliptochloris</taxon>
    </lineage>
</organism>
<dbReference type="GO" id="GO:0141039">
    <property type="term" value="F:phosphatidylinositol 3-kinase inhibitor activity"/>
    <property type="evidence" value="ECO:0007669"/>
    <property type="project" value="InterPro"/>
</dbReference>
<comment type="caution">
    <text evidence="8">The sequence shown here is derived from an EMBL/GenBank/DDBJ whole genome shotgun (WGS) entry which is preliminary data.</text>
</comment>
<evidence type="ECO:0000256" key="4">
    <source>
        <dbReference type="ARBA" id="ARBA00022753"/>
    </source>
</evidence>
<sequence length="742" mass="77731">MHALPYLDSLVKEYLLFRGFTRSLQAFSADTASDQSCGFQADALASLVFKRMIPQHDGNALVELLAFLQARLFRHLDADLDPAIWKLQVSVLRCYLVHATQAGKPGVVRDFFAQHGDALLAGPSSDEWAPWFALPFLRSPATDPRFQAFFAAEWARRVEASFHNLVAEAVQGLPLPALLGFDANRAARLSLKERCAELEAQNARMAQALRQRLASGASAAAAGVAPGAAPGPADWGVVGQHLVDPNYLDTGAPARRTSDPSAEAQLPVASLRQSSQRESGQRPAAANGAASGVRRGTAGREWGAGGTASGSLSPEGRAVPEEAPRRATRAGSFAEWHELLPRQTENEGLGSKAEGASRDASVMPAPPLPPEQVESGGSGANDEGRTAGEPTRDGSGPLRGGAAAATGGEPSTCRDMAQQVEQLVGHEEAACCAVWSPSGRNAVTAAADGVVRIWAPESLPSDSARAAVLLCGATVTALAWDGRADKILLVGTRRRGVKCWHVDTKRMVEHVAADLASPDVLDLACSPTEPTFAAATAAQPGASDQAVGRLALWNLRAFKRVATFSLAGEPALRCLDWARDGRTLIAAGTDGTARLLDVASRAEVASWSVGGAGAAAWLCCGAAPNTAVSLSALGMLQWWDLAMLREPTEEVDANRYCRPGRCHCFALSPCGAALALTSDARSVPLLLRASTRGSGGWRWAAAGAHGGAVQAVDWHPTLPVVLSAAADRSVHVTHLPVASLDL</sequence>
<dbReference type="Gene3D" id="2.130.10.10">
    <property type="entry name" value="YVTN repeat-like/Quinoprotein amine dehydrogenase"/>
    <property type="match status" value="3"/>
</dbReference>
<name>A0AAW1S8C1_9CHLO</name>
<dbReference type="InterPro" id="IPR001680">
    <property type="entry name" value="WD40_rpt"/>
</dbReference>
<feature type="domain" description="ARMC9 CTLH-like" evidence="7">
    <location>
        <begin position="55"/>
        <end position="170"/>
    </location>
</feature>
<dbReference type="Proteomes" id="UP001445335">
    <property type="component" value="Unassembled WGS sequence"/>
</dbReference>
<dbReference type="Pfam" id="PF00400">
    <property type="entry name" value="WD40"/>
    <property type="match status" value="3"/>
</dbReference>
<dbReference type="EMBL" id="JALJOU010000007">
    <property type="protein sequence ID" value="KAK9842513.1"/>
    <property type="molecule type" value="Genomic_DNA"/>
</dbReference>
<proteinExistence type="inferred from homology"/>
<evidence type="ECO:0000256" key="6">
    <source>
        <dbReference type="SAM" id="MobiDB-lite"/>
    </source>
</evidence>
<dbReference type="InterPro" id="IPR039724">
    <property type="entry name" value="WDR91"/>
</dbReference>
<comment type="similarity">
    <text evidence="3">Belongs to the WD repeat WDR91 family.</text>
</comment>
<dbReference type="InterPro" id="IPR011047">
    <property type="entry name" value="Quinoprotein_ADH-like_sf"/>
</dbReference>
<dbReference type="InterPro" id="IPR015943">
    <property type="entry name" value="WD40/YVTN_repeat-like_dom_sf"/>
</dbReference>
<feature type="compositionally biased region" description="Basic and acidic residues" evidence="6">
    <location>
        <begin position="382"/>
        <end position="392"/>
    </location>
</feature>
<evidence type="ECO:0000256" key="5">
    <source>
        <dbReference type="PROSITE-ProRule" id="PRU00221"/>
    </source>
</evidence>
<keyword evidence="5" id="KW-0853">WD repeat</keyword>
<feature type="region of interest" description="Disordered" evidence="6">
    <location>
        <begin position="248"/>
        <end position="411"/>
    </location>
</feature>
<dbReference type="InterPro" id="IPR056327">
    <property type="entry name" value="ARMC9_CTLH-like_dom"/>
</dbReference>
<evidence type="ECO:0000256" key="2">
    <source>
        <dbReference type="ARBA" id="ARBA00004414"/>
    </source>
</evidence>
<evidence type="ECO:0000256" key="3">
    <source>
        <dbReference type="ARBA" id="ARBA00006128"/>
    </source>
</evidence>
<dbReference type="PROSITE" id="PS50082">
    <property type="entry name" value="WD_REPEATS_2"/>
    <property type="match status" value="1"/>
</dbReference>
<keyword evidence="9" id="KW-1185">Reference proteome</keyword>
<dbReference type="SUPFAM" id="SSF50998">
    <property type="entry name" value="Quinoprotein alcohol dehydrogenase-like"/>
    <property type="match status" value="1"/>
</dbReference>
<dbReference type="AlphaFoldDB" id="A0AAW1S8C1"/>
<dbReference type="PROSITE" id="PS50896">
    <property type="entry name" value="LISH"/>
    <property type="match status" value="1"/>
</dbReference>
<dbReference type="GO" id="GO:0031902">
    <property type="term" value="C:late endosome membrane"/>
    <property type="evidence" value="ECO:0007669"/>
    <property type="project" value="UniProtKB-SubCell"/>
</dbReference>
<gene>
    <name evidence="8" type="ORF">WJX81_003570</name>
</gene>
<dbReference type="GO" id="GO:0051898">
    <property type="term" value="P:negative regulation of phosphatidylinositol 3-kinase/protein kinase B signal transduction"/>
    <property type="evidence" value="ECO:0007669"/>
    <property type="project" value="InterPro"/>
</dbReference>
<protein>
    <recommendedName>
        <fullName evidence="7">ARMC9 CTLH-like domain-containing protein</fullName>
    </recommendedName>
</protein>
<comment type="subcellular location">
    <subcellularLocation>
        <location evidence="1">Early endosome membrane</location>
        <topology evidence="1">Peripheral membrane protein</topology>
    </subcellularLocation>
    <subcellularLocation>
        <location evidence="2">Late endosome membrane</location>
    </subcellularLocation>
</comment>
<dbReference type="SMART" id="SM00320">
    <property type="entry name" value="WD40"/>
    <property type="match status" value="4"/>
</dbReference>
<reference evidence="8 9" key="1">
    <citation type="journal article" date="2024" name="Nat. Commun.">
        <title>Phylogenomics reveals the evolutionary origins of lichenization in chlorophyte algae.</title>
        <authorList>
            <person name="Puginier C."/>
            <person name="Libourel C."/>
            <person name="Otte J."/>
            <person name="Skaloud P."/>
            <person name="Haon M."/>
            <person name="Grisel S."/>
            <person name="Petersen M."/>
            <person name="Berrin J.G."/>
            <person name="Delaux P.M."/>
            <person name="Dal Grande F."/>
            <person name="Keller J."/>
        </authorList>
    </citation>
    <scope>NUCLEOTIDE SEQUENCE [LARGE SCALE GENOMIC DNA]</scope>
    <source>
        <strain evidence="8 9">SAG 245.80</strain>
    </source>
</reference>
<dbReference type="PANTHER" id="PTHR13083:SF3">
    <property type="entry name" value="WD REPEAT-CONTAINING PROTEIN 91"/>
    <property type="match status" value="1"/>
</dbReference>
<evidence type="ECO:0000313" key="8">
    <source>
        <dbReference type="EMBL" id="KAK9842513.1"/>
    </source>
</evidence>
<dbReference type="GO" id="GO:0045022">
    <property type="term" value="P:early endosome to late endosome transport"/>
    <property type="evidence" value="ECO:0007669"/>
    <property type="project" value="InterPro"/>
</dbReference>
<dbReference type="PROSITE" id="PS50294">
    <property type="entry name" value="WD_REPEATS_REGION"/>
    <property type="match status" value="1"/>
</dbReference>